<organism evidence="1 2">
    <name type="scientific">Rhizobium ruizarguesonis</name>
    <dbReference type="NCBI Taxonomy" id="2081791"/>
    <lineage>
        <taxon>Bacteria</taxon>
        <taxon>Pseudomonadati</taxon>
        <taxon>Pseudomonadota</taxon>
        <taxon>Alphaproteobacteria</taxon>
        <taxon>Hyphomicrobiales</taxon>
        <taxon>Rhizobiaceae</taxon>
        <taxon>Rhizobium/Agrobacterium group</taxon>
        <taxon>Rhizobium</taxon>
    </lineage>
</organism>
<evidence type="ECO:0000313" key="2">
    <source>
        <dbReference type="Proteomes" id="UP000661163"/>
    </source>
</evidence>
<protein>
    <submittedName>
        <fullName evidence="1">Uncharacterized protein</fullName>
    </submittedName>
</protein>
<reference evidence="1 2" key="1">
    <citation type="submission" date="2019-12" db="EMBL/GenBank/DDBJ databases">
        <title>Rhizobium genotypes associated with high levels of biological nitrogen fixation by grain legumes in a temperate-maritime cropping system.</title>
        <authorList>
            <person name="Maluk M."/>
            <person name="Francesc Ferrando Molina F."/>
            <person name="Lopez Del Egido L."/>
            <person name="Lafos M."/>
            <person name="Langarica-Fuentes A."/>
            <person name="Gebre Yohannes G."/>
            <person name="Young M.W."/>
            <person name="Martin P."/>
            <person name="Gantlett R."/>
            <person name="Kenicer G."/>
            <person name="Hawes C."/>
            <person name="Begg G.S."/>
            <person name="Quilliam R.S."/>
            <person name="Squire G.R."/>
            <person name="Poole P.S."/>
            <person name="Young P.W."/>
            <person name="Iannetta P.M."/>
            <person name="James E.K."/>
        </authorList>
    </citation>
    <scope>NUCLEOTIDE SEQUENCE [LARGE SCALE GENOMIC DNA]</scope>
    <source>
        <strain evidence="1 2">JHI985</strain>
    </source>
</reference>
<comment type="caution">
    <text evidence="1">The sequence shown here is derived from an EMBL/GenBank/DDBJ whole genome shotgun (WGS) entry which is preliminary data.</text>
</comment>
<dbReference type="RefSeq" id="WP_164566537.1">
    <property type="nucleotide sequence ID" value="NZ_WUFC01000046.1"/>
</dbReference>
<evidence type="ECO:0000313" key="1">
    <source>
        <dbReference type="EMBL" id="NEI52691.1"/>
    </source>
</evidence>
<dbReference type="AlphaFoldDB" id="A0AAE5C702"/>
<dbReference type="Proteomes" id="UP000661163">
    <property type="component" value="Unassembled WGS sequence"/>
</dbReference>
<dbReference type="EMBL" id="WUFC01000046">
    <property type="protein sequence ID" value="NEI52691.1"/>
    <property type="molecule type" value="Genomic_DNA"/>
</dbReference>
<gene>
    <name evidence="1" type="ORF">GR217_34295</name>
</gene>
<accession>A0AAE5C702</accession>
<sequence>MLTRSERVQISMLAKRIVEAFEEAQPTLLLSDCVLVAISAACDCGRDGGISEERLKEMMQAGAALRRVAQ</sequence>
<name>A0AAE5C702_9HYPH</name>
<proteinExistence type="predicted"/>